<dbReference type="AlphaFoldDB" id="A0A6P6FAL1"/>
<dbReference type="OrthoDB" id="7580840at2759"/>
<name>A0A6P6FAL1_BOMIM</name>
<feature type="region of interest" description="Disordered" evidence="1">
    <location>
        <begin position="122"/>
        <end position="142"/>
    </location>
</feature>
<sequence>MNVIFFVICKIVLNMSHKSWNSGSSQAKEKIVLEPEVSCEDQVIKRSHSGRELDEAKLRQISTLRKCRSVDGTSKRPKISHVRRLKTQNLKVPQISEKIVNIVNILQHENFLDVVDRFFKPKSNKQPRTKKPQSKKSNVSKNLDCKTKVLVSTDNNTVQFVKNK</sequence>
<protein>
    <submittedName>
        <fullName evidence="3">Uncharacterized protein LOC112212823</fullName>
    </submittedName>
</protein>
<gene>
    <name evidence="3" type="primary">LOC112212823</name>
</gene>
<reference evidence="3" key="1">
    <citation type="submission" date="2025-08" db="UniProtKB">
        <authorList>
            <consortium name="RefSeq"/>
        </authorList>
    </citation>
    <scope>IDENTIFICATION</scope>
</reference>
<dbReference type="GeneID" id="112212823"/>
<evidence type="ECO:0000313" key="3">
    <source>
        <dbReference type="RefSeq" id="XP_024223267.1"/>
    </source>
</evidence>
<feature type="compositionally biased region" description="Basic residues" evidence="1">
    <location>
        <begin position="122"/>
        <end position="134"/>
    </location>
</feature>
<dbReference type="KEGG" id="bim:112212823"/>
<dbReference type="Proteomes" id="UP000515180">
    <property type="component" value="Unplaced"/>
</dbReference>
<evidence type="ECO:0000256" key="1">
    <source>
        <dbReference type="SAM" id="MobiDB-lite"/>
    </source>
</evidence>
<proteinExistence type="predicted"/>
<accession>A0A6P6FAL1</accession>
<dbReference type="RefSeq" id="XP_024223267.1">
    <property type="nucleotide sequence ID" value="XM_024367499.2"/>
</dbReference>
<keyword evidence="2" id="KW-1185">Reference proteome</keyword>
<evidence type="ECO:0000313" key="2">
    <source>
        <dbReference type="Proteomes" id="UP000515180"/>
    </source>
</evidence>
<organism evidence="2 3">
    <name type="scientific">Bombus impatiens</name>
    <name type="common">Bumblebee</name>
    <dbReference type="NCBI Taxonomy" id="132113"/>
    <lineage>
        <taxon>Eukaryota</taxon>
        <taxon>Metazoa</taxon>
        <taxon>Ecdysozoa</taxon>
        <taxon>Arthropoda</taxon>
        <taxon>Hexapoda</taxon>
        <taxon>Insecta</taxon>
        <taxon>Pterygota</taxon>
        <taxon>Neoptera</taxon>
        <taxon>Endopterygota</taxon>
        <taxon>Hymenoptera</taxon>
        <taxon>Apocrita</taxon>
        <taxon>Aculeata</taxon>
        <taxon>Apoidea</taxon>
        <taxon>Anthophila</taxon>
        <taxon>Apidae</taxon>
        <taxon>Bombus</taxon>
        <taxon>Pyrobombus</taxon>
    </lineage>
</organism>